<evidence type="ECO:0000256" key="8">
    <source>
        <dbReference type="ARBA" id="ARBA00023204"/>
    </source>
</evidence>
<keyword evidence="4 9" id="KW-0479">Metal-binding</keyword>
<evidence type="ECO:0000256" key="1">
    <source>
        <dbReference type="ARBA" id="ARBA00000493"/>
    </source>
</evidence>
<dbReference type="Gene3D" id="3.60.10.10">
    <property type="entry name" value="Endonuclease/exonuclease/phosphatase"/>
    <property type="match status" value="1"/>
</dbReference>
<keyword evidence="5" id="KW-0227">DNA damage</keyword>
<dbReference type="SUPFAM" id="SSF56219">
    <property type="entry name" value="DNase I-like"/>
    <property type="match status" value="1"/>
</dbReference>
<comment type="similarity">
    <text evidence="2">Belongs to the DNA repair enzymes AP/ExoA family.</text>
</comment>
<dbReference type="GeneTree" id="ENSGT01030000236782"/>
<evidence type="ECO:0000313" key="11">
    <source>
        <dbReference type="Ensembl" id="ENSLACP00000003574.1"/>
    </source>
</evidence>
<dbReference type="CDD" id="cd09076">
    <property type="entry name" value="L1-EN"/>
    <property type="match status" value="1"/>
</dbReference>
<evidence type="ECO:0000256" key="7">
    <source>
        <dbReference type="ARBA" id="ARBA00022842"/>
    </source>
</evidence>
<evidence type="ECO:0000256" key="4">
    <source>
        <dbReference type="ARBA" id="ARBA00022723"/>
    </source>
</evidence>
<dbReference type="GO" id="GO:0008081">
    <property type="term" value="F:phosphoric diester hydrolase activity"/>
    <property type="evidence" value="ECO:0007669"/>
    <property type="project" value="TreeGrafter"/>
</dbReference>
<evidence type="ECO:0000256" key="3">
    <source>
        <dbReference type="ARBA" id="ARBA00012115"/>
    </source>
</evidence>
<comment type="catalytic activity">
    <reaction evidence="1">
        <text>Exonucleolytic cleavage in the 3'- to 5'-direction to yield nucleoside 5'-phosphates.</text>
        <dbReference type="EC" id="3.1.11.2"/>
    </reaction>
</comment>
<dbReference type="Pfam" id="PF03372">
    <property type="entry name" value="Exo_endo_phos"/>
    <property type="match status" value="1"/>
</dbReference>
<evidence type="ECO:0000259" key="10">
    <source>
        <dbReference type="Pfam" id="PF03372"/>
    </source>
</evidence>
<dbReference type="InterPro" id="IPR005135">
    <property type="entry name" value="Endo/exonuclease/phosphatase"/>
</dbReference>
<evidence type="ECO:0000256" key="5">
    <source>
        <dbReference type="ARBA" id="ARBA00022763"/>
    </source>
</evidence>
<organism evidence="11 12">
    <name type="scientific">Latimeria chalumnae</name>
    <name type="common">Coelacanth</name>
    <dbReference type="NCBI Taxonomy" id="7897"/>
    <lineage>
        <taxon>Eukaryota</taxon>
        <taxon>Metazoa</taxon>
        <taxon>Chordata</taxon>
        <taxon>Craniata</taxon>
        <taxon>Vertebrata</taxon>
        <taxon>Euteleostomi</taxon>
        <taxon>Coelacanthiformes</taxon>
        <taxon>Coelacanthidae</taxon>
        <taxon>Latimeria</taxon>
    </lineage>
</organism>
<dbReference type="GO" id="GO:0003906">
    <property type="term" value="F:DNA-(apurinic or apyrimidinic site) endonuclease activity"/>
    <property type="evidence" value="ECO:0007669"/>
    <property type="project" value="TreeGrafter"/>
</dbReference>
<dbReference type="AlphaFoldDB" id="H3A1Q3"/>
<reference evidence="12" key="1">
    <citation type="submission" date="2011-08" db="EMBL/GenBank/DDBJ databases">
        <title>The draft genome of Latimeria chalumnae.</title>
        <authorList>
            <person name="Di Palma F."/>
            <person name="Alfoldi J."/>
            <person name="Johnson J."/>
            <person name="Berlin A."/>
            <person name="Gnerre S."/>
            <person name="Jaffe D."/>
            <person name="MacCallum I."/>
            <person name="Young S."/>
            <person name="Walker B.J."/>
            <person name="Lander E."/>
            <person name="Lindblad-Toh K."/>
        </authorList>
    </citation>
    <scope>NUCLEOTIDE SEQUENCE [LARGE SCALE GENOMIC DNA]</scope>
    <source>
        <strain evidence="12">Wild caught</strain>
    </source>
</reference>
<feature type="binding site" evidence="9">
    <location>
        <position position="46"/>
    </location>
    <ligand>
        <name>Mg(2+)</name>
        <dbReference type="ChEBI" id="CHEBI:18420"/>
        <label>1</label>
    </ligand>
</feature>
<dbReference type="Ensembl" id="ENSLACT00000003606.1">
    <property type="protein sequence ID" value="ENSLACP00000003574.1"/>
    <property type="gene ID" value="ENSLACG00000003183.1"/>
</dbReference>
<protein>
    <recommendedName>
        <fullName evidence="3">exodeoxyribonuclease III</fullName>
        <ecNumber evidence="3">3.1.11.2</ecNumber>
    </recommendedName>
</protein>
<dbReference type="PANTHER" id="PTHR22748">
    <property type="entry name" value="AP ENDONUCLEASE"/>
    <property type="match status" value="1"/>
</dbReference>
<dbReference type="EC" id="3.1.11.2" evidence="3"/>
<dbReference type="EMBL" id="AFYH01136301">
    <property type="status" value="NOT_ANNOTATED_CDS"/>
    <property type="molecule type" value="Genomic_DNA"/>
</dbReference>
<accession>H3A1Q3</accession>
<evidence type="ECO:0000256" key="6">
    <source>
        <dbReference type="ARBA" id="ARBA00022801"/>
    </source>
</evidence>
<keyword evidence="8" id="KW-0234">DNA repair</keyword>
<reference evidence="11" key="2">
    <citation type="submission" date="2025-08" db="UniProtKB">
        <authorList>
            <consortium name="Ensembl"/>
        </authorList>
    </citation>
    <scope>IDENTIFICATION</scope>
</reference>
<feature type="binding site" evidence="9">
    <location>
        <position position="17"/>
    </location>
    <ligand>
        <name>Mg(2+)</name>
        <dbReference type="ChEBI" id="CHEBI:18420"/>
        <label>1</label>
    </ligand>
</feature>
<dbReference type="InParanoid" id="H3A1Q3"/>
<dbReference type="GO" id="GO:0008311">
    <property type="term" value="F:double-stranded DNA 3'-5' DNA exonuclease activity"/>
    <property type="evidence" value="ECO:0007669"/>
    <property type="project" value="UniProtKB-EC"/>
</dbReference>
<dbReference type="STRING" id="7897.ENSLACP00000003574"/>
<keyword evidence="9" id="KW-0464">Manganese</keyword>
<evidence type="ECO:0000313" key="12">
    <source>
        <dbReference type="Proteomes" id="UP000008672"/>
    </source>
</evidence>
<dbReference type="GO" id="GO:0005634">
    <property type="term" value="C:nucleus"/>
    <property type="evidence" value="ECO:0007669"/>
    <property type="project" value="TreeGrafter"/>
</dbReference>
<dbReference type="Proteomes" id="UP000008672">
    <property type="component" value="Unassembled WGS sequence"/>
</dbReference>
<dbReference type="HOGENOM" id="CLU_000680_2_0_1"/>
<keyword evidence="7 9" id="KW-0460">Magnesium</keyword>
<dbReference type="GO" id="GO:0006284">
    <property type="term" value="P:base-excision repair"/>
    <property type="evidence" value="ECO:0007669"/>
    <property type="project" value="TreeGrafter"/>
</dbReference>
<reference evidence="11" key="3">
    <citation type="submission" date="2025-09" db="UniProtKB">
        <authorList>
            <consortium name="Ensembl"/>
        </authorList>
    </citation>
    <scope>IDENTIFICATION</scope>
</reference>
<dbReference type="InterPro" id="IPR004808">
    <property type="entry name" value="AP_endonuc_1"/>
</dbReference>
<feature type="domain" description="Endonuclease/exonuclease/phosphatase" evidence="10">
    <location>
        <begin position="14"/>
        <end position="227"/>
    </location>
</feature>
<evidence type="ECO:0000256" key="2">
    <source>
        <dbReference type="ARBA" id="ARBA00007092"/>
    </source>
</evidence>
<sequence length="340" mass="38348">TKMMQPNVPVIWLISWNVNGIRHPIKRKKILSTLRAKWYDLAFLQETHLVAKEAAKLHQSCVGQNSKSRGTAILIRKNLPINILSDYADPEGHFNILEARLDGQHVLFVCVYAPNKDDLEFFCHLIGKVGEFGDVPVIGGSLNEVMDPIIDKSKFRSGPVPGAALHCLISCLGLFDIWHLTNLTDRDYSFFSASHEVYSHIDMFLIPNGFVESVVEASIGYRRLSDHVPISLTWALSDHFATSKRWRLNTALLTDKAIVDSLKTEIKYFLSLNTASSPSKQTLWEALKAFVRSRLMARASYLKKLRTAKQLDLEKDISELEKQLMIQGDAQLASTLATKK</sequence>
<proteinExistence type="inferred from homology"/>
<dbReference type="PANTHER" id="PTHR22748:SF26">
    <property type="entry name" value="ENDONUCLEASE_EXONUCLEASE_PHOSPHATASE DOMAIN-CONTAINING PROTEIN"/>
    <property type="match status" value="1"/>
</dbReference>
<dbReference type="InterPro" id="IPR036691">
    <property type="entry name" value="Endo/exonu/phosph_ase_sf"/>
</dbReference>
<dbReference type="OMA" id="ADIACIQ"/>
<keyword evidence="6" id="KW-0378">Hydrolase</keyword>
<evidence type="ECO:0000256" key="9">
    <source>
        <dbReference type="PIRSR" id="PIRSR604808-2"/>
    </source>
</evidence>
<comment type="cofactor">
    <cofactor evidence="9">
        <name>Mg(2+)</name>
        <dbReference type="ChEBI" id="CHEBI:18420"/>
    </cofactor>
    <cofactor evidence="9">
        <name>Mn(2+)</name>
        <dbReference type="ChEBI" id="CHEBI:29035"/>
    </cofactor>
    <text evidence="9">Probably binds two magnesium or manganese ions per subunit.</text>
</comment>
<name>H3A1Q3_LATCH</name>
<dbReference type="GO" id="GO:0046872">
    <property type="term" value="F:metal ion binding"/>
    <property type="evidence" value="ECO:0007669"/>
    <property type="project" value="UniProtKB-KW"/>
</dbReference>
<keyword evidence="12" id="KW-1185">Reference proteome</keyword>